<evidence type="ECO:0000259" key="4">
    <source>
        <dbReference type="PROSITE" id="PS50885"/>
    </source>
</evidence>
<evidence type="ECO:0000256" key="3">
    <source>
        <dbReference type="SAM" id="Phobius"/>
    </source>
</evidence>
<keyword evidence="7" id="KW-1185">Reference proteome</keyword>
<evidence type="ECO:0000313" key="6">
    <source>
        <dbReference type="EMBL" id="TGX53433.1"/>
    </source>
</evidence>
<dbReference type="FunFam" id="3.30.70.270:FF:000001">
    <property type="entry name" value="Diguanylate cyclase domain protein"/>
    <property type="match status" value="1"/>
</dbReference>
<protein>
    <recommendedName>
        <fullName evidence="1">diguanylate cyclase</fullName>
        <ecNumber evidence="1">2.7.7.65</ecNumber>
    </recommendedName>
</protein>
<keyword evidence="3" id="KW-0812">Transmembrane</keyword>
<dbReference type="InterPro" id="IPR003660">
    <property type="entry name" value="HAMP_dom"/>
</dbReference>
<comment type="caution">
    <text evidence="6">The sequence shown here is derived from an EMBL/GenBank/DDBJ whole genome shotgun (WGS) entry which is preliminary data.</text>
</comment>
<keyword evidence="3" id="KW-0472">Membrane</keyword>
<accession>A0A4S1XCM6</accession>
<dbReference type="GO" id="GO:0005886">
    <property type="term" value="C:plasma membrane"/>
    <property type="evidence" value="ECO:0007669"/>
    <property type="project" value="TreeGrafter"/>
</dbReference>
<dbReference type="SMART" id="SM00267">
    <property type="entry name" value="GGDEF"/>
    <property type="match status" value="1"/>
</dbReference>
<feature type="transmembrane region" description="Helical" evidence="3">
    <location>
        <begin position="51"/>
        <end position="72"/>
    </location>
</feature>
<feature type="domain" description="HAMP" evidence="4">
    <location>
        <begin position="68"/>
        <end position="120"/>
    </location>
</feature>
<name>A0A4S1XCM6_9SPHN</name>
<feature type="domain" description="GGDEF" evidence="5">
    <location>
        <begin position="152"/>
        <end position="282"/>
    </location>
</feature>
<evidence type="ECO:0000256" key="1">
    <source>
        <dbReference type="ARBA" id="ARBA00012528"/>
    </source>
</evidence>
<dbReference type="OrthoDB" id="384661at2"/>
<dbReference type="EC" id="2.7.7.65" evidence="1"/>
<dbReference type="GO" id="GO:0052621">
    <property type="term" value="F:diguanylate cyclase activity"/>
    <property type="evidence" value="ECO:0007669"/>
    <property type="project" value="UniProtKB-EC"/>
</dbReference>
<dbReference type="RefSeq" id="WP_135963940.1">
    <property type="nucleotide sequence ID" value="NZ_SRXT01000004.1"/>
</dbReference>
<sequence>MRFYLASSFLFPRSFRMRLFALCFVATHIPLLAYAGWGAASGRLALPEFLLLLLATVVGMGIALYGIGAMLAPIHVAQGALATLEEGGTVAPLPDGSDDVIGSLLGSVNRAASAAESRMRTLDLAAKEDLLTGVRNRRGFIADVEDLLPAEQRGAIALLDLDRFKAVNDRFGHDEGDRVLRDFAARLSSELRRGDLVARWGGEEFAVLFRGATEEEAARVLARVGRRLIASPLIVCDGQALTFSAGICRFGGEALDDSIACADKALYEAKETGRNRIVRANQGGQPALPLG</sequence>
<comment type="catalytic activity">
    <reaction evidence="2">
        <text>2 GTP = 3',3'-c-di-GMP + 2 diphosphate</text>
        <dbReference type="Rhea" id="RHEA:24898"/>
        <dbReference type="ChEBI" id="CHEBI:33019"/>
        <dbReference type="ChEBI" id="CHEBI:37565"/>
        <dbReference type="ChEBI" id="CHEBI:58805"/>
        <dbReference type="EC" id="2.7.7.65"/>
    </reaction>
</comment>
<dbReference type="GO" id="GO:1902201">
    <property type="term" value="P:negative regulation of bacterial-type flagellum-dependent cell motility"/>
    <property type="evidence" value="ECO:0007669"/>
    <property type="project" value="TreeGrafter"/>
</dbReference>
<organism evidence="6 7">
    <name type="scientific">Sphingomonas gei</name>
    <dbReference type="NCBI Taxonomy" id="1395960"/>
    <lineage>
        <taxon>Bacteria</taxon>
        <taxon>Pseudomonadati</taxon>
        <taxon>Pseudomonadota</taxon>
        <taxon>Alphaproteobacteria</taxon>
        <taxon>Sphingomonadales</taxon>
        <taxon>Sphingomonadaceae</taxon>
        <taxon>Sphingomonas</taxon>
    </lineage>
</organism>
<dbReference type="PANTHER" id="PTHR45138">
    <property type="entry name" value="REGULATORY COMPONENTS OF SENSORY TRANSDUCTION SYSTEM"/>
    <property type="match status" value="1"/>
</dbReference>
<dbReference type="InterPro" id="IPR029787">
    <property type="entry name" value="Nucleotide_cyclase"/>
</dbReference>
<dbReference type="InterPro" id="IPR043128">
    <property type="entry name" value="Rev_trsase/Diguanyl_cyclase"/>
</dbReference>
<dbReference type="InterPro" id="IPR000160">
    <property type="entry name" value="GGDEF_dom"/>
</dbReference>
<dbReference type="Proteomes" id="UP000306147">
    <property type="component" value="Unassembled WGS sequence"/>
</dbReference>
<evidence type="ECO:0000256" key="2">
    <source>
        <dbReference type="ARBA" id="ARBA00034247"/>
    </source>
</evidence>
<keyword evidence="3" id="KW-1133">Transmembrane helix</keyword>
<proteinExistence type="predicted"/>
<dbReference type="NCBIfam" id="TIGR00254">
    <property type="entry name" value="GGDEF"/>
    <property type="match status" value="1"/>
</dbReference>
<dbReference type="GO" id="GO:0007165">
    <property type="term" value="P:signal transduction"/>
    <property type="evidence" value="ECO:0007669"/>
    <property type="project" value="InterPro"/>
</dbReference>
<gene>
    <name evidence="6" type="ORF">E5A73_11365</name>
</gene>
<dbReference type="EMBL" id="SRXT01000004">
    <property type="protein sequence ID" value="TGX53433.1"/>
    <property type="molecule type" value="Genomic_DNA"/>
</dbReference>
<dbReference type="CDD" id="cd01949">
    <property type="entry name" value="GGDEF"/>
    <property type="match status" value="1"/>
</dbReference>
<evidence type="ECO:0000313" key="7">
    <source>
        <dbReference type="Proteomes" id="UP000306147"/>
    </source>
</evidence>
<dbReference type="GO" id="GO:0043709">
    <property type="term" value="P:cell adhesion involved in single-species biofilm formation"/>
    <property type="evidence" value="ECO:0007669"/>
    <property type="project" value="TreeGrafter"/>
</dbReference>
<dbReference type="Pfam" id="PF00990">
    <property type="entry name" value="GGDEF"/>
    <property type="match status" value="1"/>
</dbReference>
<reference evidence="6 7" key="1">
    <citation type="submission" date="2019-04" db="EMBL/GenBank/DDBJ databases">
        <title>Sphingomonas psychrotolerans sp. nov., isolated from soil in the Tianshan Mountains, Xinjiang, China.</title>
        <authorList>
            <person name="Luo Y."/>
            <person name="Sheng H."/>
        </authorList>
    </citation>
    <scope>NUCLEOTIDE SEQUENCE [LARGE SCALE GENOMIC DNA]</scope>
    <source>
        <strain evidence="6 7">ZFGT-11</strain>
    </source>
</reference>
<dbReference type="PROSITE" id="PS50885">
    <property type="entry name" value="HAMP"/>
    <property type="match status" value="1"/>
</dbReference>
<dbReference type="PANTHER" id="PTHR45138:SF9">
    <property type="entry name" value="DIGUANYLATE CYCLASE DGCM-RELATED"/>
    <property type="match status" value="1"/>
</dbReference>
<evidence type="ECO:0000259" key="5">
    <source>
        <dbReference type="PROSITE" id="PS50887"/>
    </source>
</evidence>
<dbReference type="SUPFAM" id="SSF55073">
    <property type="entry name" value="Nucleotide cyclase"/>
    <property type="match status" value="1"/>
</dbReference>
<dbReference type="Gene3D" id="3.30.70.270">
    <property type="match status" value="1"/>
</dbReference>
<dbReference type="PROSITE" id="PS50887">
    <property type="entry name" value="GGDEF"/>
    <property type="match status" value="1"/>
</dbReference>
<dbReference type="InterPro" id="IPR050469">
    <property type="entry name" value="Diguanylate_Cyclase"/>
</dbReference>
<dbReference type="AlphaFoldDB" id="A0A4S1XCM6"/>